<feature type="region of interest" description="Disordered" evidence="4">
    <location>
        <begin position="307"/>
        <end position="349"/>
    </location>
</feature>
<dbReference type="GeneID" id="100278132"/>
<dbReference type="RefSeq" id="XP_008673546.1">
    <property type="nucleotide sequence ID" value="XM_008675324.3"/>
</dbReference>
<feature type="compositionally biased region" description="Basic residues" evidence="4">
    <location>
        <begin position="35"/>
        <end position="45"/>
    </location>
</feature>
<feature type="compositionally biased region" description="Acidic residues" evidence="4">
    <location>
        <begin position="377"/>
        <end position="387"/>
    </location>
</feature>
<proteinExistence type="evidence at transcript level"/>
<keyword evidence="2" id="KW-0805">Transcription regulation</keyword>
<reference evidence="5" key="2">
    <citation type="submission" date="2016-11" db="EMBL/GenBank/DDBJ databases">
        <authorList>
            <person name="Jaros S."/>
            <person name="Januszkiewicz K."/>
            <person name="Wedrychowicz H."/>
        </authorList>
    </citation>
    <scope>NUCLEOTIDE SEQUENCE</scope>
</reference>
<reference evidence="5" key="1">
    <citation type="journal article" date="2014" name="J. Genet. Genomics">
        <title>SPOROCYTELESS is a novel embryophyte-specific transcription repressor that interacts with TPL and TCP proteins in Arabidopsis.</title>
        <authorList>
            <person name="Chen G.H."/>
            <person name="Sun J.Y."/>
            <person name="Liu M."/>
            <person name="Liu J."/>
            <person name="Yang W.C."/>
        </authorList>
    </citation>
    <scope>NUCLEOTIDE SEQUENCE</scope>
</reference>
<keyword evidence="3" id="KW-0804">Transcription</keyword>
<feature type="region of interest" description="Disordered" evidence="4">
    <location>
        <begin position="1"/>
        <end position="49"/>
    </location>
</feature>
<organism evidence="5">
    <name type="scientific">Zea mays</name>
    <name type="common">Maize</name>
    <dbReference type="NCBI Taxonomy" id="4577"/>
    <lineage>
        <taxon>Eukaryota</taxon>
        <taxon>Viridiplantae</taxon>
        <taxon>Streptophyta</taxon>
        <taxon>Embryophyta</taxon>
        <taxon>Tracheophyta</taxon>
        <taxon>Spermatophyta</taxon>
        <taxon>Magnoliopsida</taxon>
        <taxon>Liliopsida</taxon>
        <taxon>Poales</taxon>
        <taxon>Poaceae</taxon>
        <taxon>PACMAD clade</taxon>
        <taxon>Panicoideae</taxon>
        <taxon>Andropogonodae</taxon>
        <taxon>Andropogoneae</taxon>
        <taxon>Tripsacinae</taxon>
        <taxon>Zea</taxon>
    </lineage>
</organism>
<feature type="region of interest" description="Disordered" evidence="4">
    <location>
        <begin position="368"/>
        <end position="387"/>
    </location>
</feature>
<dbReference type="AlphaFoldDB" id="A0A1J0R0C1"/>
<evidence type="ECO:0000256" key="3">
    <source>
        <dbReference type="ARBA" id="ARBA00023163"/>
    </source>
</evidence>
<evidence type="ECO:0000256" key="1">
    <source>
        <dbReference type="ARBA" id="ARBA00022491"/>
    </source>
</evidence>
<sequence>MQREMVHGHGDGNHHQHQQLPRYSAAAAATGVARASKKSKPKKIPQRGLGVAQLEKLRIEEQKMEGSMPVSGPTHLGVGVGGFGHLLPMHPPPHAPLPLLPRPGADGGVHCGYPSVLWDPASASAVADPMKHPFYKRSLCPLPPLPTVSVGLSLTAASSSHPTEPPSNQMYSSGGGGAETAAAEDDEDRVHAVVEEAAGVDRPWPLVFEGLNTTAFRTTAAGKAPLAVAARTTREAAAAAAGLPDACAAADLSRYEFSRATTNYYRTSPASACSLNASFPDWSSPELGHCKSSKEKEPAPAYLTLSAQPAPRGKQPPPALPSIKLPELGHWGVMQPPQHGSASASSSASASRPFYSFMPAGPVRIDRPRIGIKADDASDGVDLELKL</sequence>
<evidence type="ECO:0000313" key="5">
    <source>
        <dbReference type="EMBL" id="APD70957.1"/>
    </source>
</evidence>
<protein>
    <submittedName>
        <fullName evidence="5">SPOROCYTELESS-like EAR-containing protein 2</fullName>
    </submittedName>
</protein>
<evidence type="ECO:0000256" key="4">
    <source>
        <dbReference type="SAM" id="MobiDB-lite"/>
    </source>
</evidence>
<dbReference type="InterPro" id="IPR040356">
    <property type="entry name" value="SPEAR"/>
</dbReference>
<feature type="compositionally biased region" description="Low complexity" evidence="4">
    <location>
        <begin position="25"/>
        <end position="34"/>
    </location>
</feature>
<dbReference type="PANTHER" id="PTHR33388">
    <property type="entry name" value="OS01G0212500 PROTEIN"/>
    <property type="match status" value="1"/>
</dbReference>
<feature type="compositionally biased region" description="Basic and acidic residues" evidence="4">
    <location>
        <begin position="1"/>
        <end position="14"/>
    </location>
</feature>
<name>A0A1J0R0C1_MAIZE</name>
<accession>A0A1J0R0C1</accession>
<feature type="region of interest" description="Disordered" evidence="4">
    <location>
        <begin position="156"/>
        <end position="188"/>
    </location>
</feature>
<dbReference type="PANTHER" id="PTHR33388:SF37">
    <property type="entry name" value="OS01G0212500 PROTEIN"/>
    <property type="match status" value="1"/>
</dbReference>
<dbReference type="OrthoDB" id="1926221at2759"/>
<feature type="compositionally biased region" description="Polar residues" evidence="4">
    <location>
        <begin position="156"/>
        <end position="172"/>
    </location>
</feature>
<dbReference type="ExpressionAtlas" id="A0A1J0R0C1">
    <property type="expression patterns" value="baseline and differential"/>
</dbReference>
<dbReference type="GO" id="GO:0003700">
    <property type="term" value="F:DNA-binding transcription factor activity"/>
    <property type="evidence" value="ECO:0007669"/>
    <property type="project" value="InterPro"/>
</dbReference>
<dbReference type="EMBL" id="KY110964">
    <property type="protein sequence ID" value="APD70957.1"/>
    <property type="molecule type" value="mRNA"/>
</dbReference>
<evidence type="ECO:0000256" key="2">
    <source>
        <dbReference type="ARBA" id="ARBA00023015"/>
    </source>
</evidence>
<keyword evidence="1" id="KW-0678">Repressor</keyword>